<proteinExistence type="predicted"/>
<accession>A0A1V9XUI0</accession>
<dbReference type="Proteomes" id="UP000192247">
    <property type="component" value="Unassembled WGS sequence"/>
</dbReference>
<gene>
    <name evidence="1" type="ORF">BIW11_07302</name>
</gene>
<dbReference type="AlphaFoldDB" id="A0A1V9XUI0"/>
<comment type="caution">
    <text evidence="1">The sequence shown here is derived from an EMBL/GenBank/DDBJ whole genome shotgun (WGS) entry which is preliminary data.</text>
</comment>
<dbReference type="EMBL" id="MNPL01003900">
    <property type="protein sequence ID" value="OQR77139.1"/>
    <property type="molecule type" value="Genomic_DNA"/>
</dbReference>
<reference evidence="1 2" key="1">
    <citation type="journal article" date="2017" name="Gigascience">
        <title>Draft genome of the honey bee ectoparasitic mite, Tropilaelaps mercedesae, is shaped by the parasitic life history.</title>
        <authorList>
            <person name="Dong X."/>
            <person name="Armstrong S.D."/>
            <person name="Xia D."/>
            <person name="Makepeace B.L."/>
            <person name="Darby A.C."/>
            <person name="Kadowaki T."/>
        </authorList>
    </citation>
    <scope>NUCLEOTIDE SEQUENCE [LARGE SCALE GENOMIC DNA]</scope>
    <source>
        <strain evidence="1">Wuxi-XJTLU</strain>
    </source>
</reference>
<evidence type="ECO:0000313" key="2">
    <source>
        <dbReference type="Proteomes" id="UP000192247"/>
    </source>
</evidence>
<protein>
    <submittedName>
        <fullName evidence="1">Uncharacterized protein</fullName>
    </submittedName>
</protein>
<organism evidence="1 2">
    <name type="scientific">Tropilaelaps mercedesae</name>
    <dbReference type="NCBI Taxonomy" id="418985"/>
    <lineage>
        <taxon>Eukaryota</taxon>
        <taxon>Metazoa</taxon>
        <taxon>Ecdysozoa</taxon>
        <taxon>Arthropoda</taxon>
        <taxon>Chelicerata</taxon>
        <taxon>Arachnida</taxon>
        <taxon>Acari</taxon>
        <taxon>Parasitiformes</taxon>
        <taxon>Mesostigmata</taxon>
        <taxon>Gamasina</taxon>
        <taxon>Dermanyssoidea</taxon>
        <taxon>Laelapidae</taxon>
        <taxon>Tropilaelaps</taxon>
    </lineage>
</organism>
<evidence type="ECO:0000313" key="1">
    <source>
        <dbReference type="EMBL" id="OQR77139.1"/>
    </source>
</evidence>
<keyword evidence="2" id="KW-1185">Reference proteome</keyword>
<name>A0A1V9XUI0_9ACAR</name>
<dbReference type="InParanoid" id="A0A1V9XUI0"/>
<sequence>MSEVRLRGPQSRSLRLPRTGARLGAMQALRLQLLRLSDLPLVRSRTPHPIYTSERSEDLLV</sequence>